<evidence type="ECO:0000313" key="3">
    <source>
        <dbReference type="Proteomes" id="UP001189429"/>
    </source>
</evidence>
<proteinExistence type="predicted"/>
<evidence type="ECO:0000313" key="2">
    <source>
        <dbReference type="EMBL" id="CAK0885793.1"/>
    </source>
</evidence>
<keyword evidence="3" id="KW-1185">Reference proteome</keyword>
<gene>
    <name evidence="2" type="ORF">PCOR1329_LOCUS67295</name>
</gene>
<evidence type="ECO:0008006" key="4">
    <source>
        <dbReference type="Google" id="ProtNLM"/>
    </source>
</evidence>
<name>A0ABN9WH61_9DINO</name>
<protein>
    <recommendedName>
        <fullName evidence="4">Altered inheritance of mitochondria protein 24, mitochondrial</fullName>
    </recommendedName>
</protein>
<evidence type="ECO:0000256" key="1">
    <source>
        <dbReference type="SAM" id="MobiDB-lite"/>
    </source>
</evidence>
<feature type="compositionally biased region" description="Low complexity" evidence="1">
    <location>
        <begin position="45"/>
        <end position="59"/>
    </location>
</feature>
<accession>A0ABN9WH61</accession>
<dbReference type="EMBL" id="CAUYUJ010018716">
    <property type="protein sequence ID" value="CAK0885793.1"/>
    <property type="molecule type" value="Genomic_DNA"/>
</dbReference>
<feature type="compositionally biased region" description="Pro residues" evidence="1">
    <location>
        <begin position="60"/>
        <end position="72"/>
    </location>
</feature>
<organism evidence="2 3">
    <name type="scientific">Prorocentrum cordatum</name>
    <dbReference type="NCBI Taxonomy" id="2364126"/>
    <lineage>
        <taxon>Eukaryota</taxon>
        <taxon>Sar</taxon>
        <taxon>Alveolata</taxon>
        <taxon>Dinophyceae</taxon>
        <taxon>Prorocentrales</taxon>
        <taxon>Prorocentraceae</taxon>
        <taxon>Prorocentrum</taxon>
    </lineage>
</organism>
<dbReference type="Proteomes" id="UP001189429">
    <property type="component" value="Unassembled WGS sequence"/>
</dbReference>
<feature type="region of interest" description="Disordered" evidence="1">
    <location>
        <begin position="1"/>
        <end position="80"/>
    </location>
</feature>
<feature type="compositionally biased region" description="Low complexity" evidence="1">
    <location>
        <begin position="276"/>
        <end position="297"/>
    </location>
</feature>
<sequence length="306" mass="31666">MPPSHHGGAAARNLLEHQQPSKSRSPPVVGTPPRTRAQPSPPAQPSQSRSPAPSVQALSPAPPPAVPQPAPAPAAQLPKSAPVAAPLRTSPRNAAADDGGIPILCRSLVLPNLESCFNISMEALSSRRSGNITIKGASARALLESSIEENQLTMRSLGSDAKPRVTITREGRQLKIYGRDERLFGTLEPVSGPNDFALLVDGQVKMKVLAEPGPELHFRAFATSGRAVAAAGSSGAEWTLQVKANVDAILIAACMLSMIFFAPTVAAAAPKGAAKSPAYVSSRSPPPAAMRAPPGGSTSPRPAERP</sequence>
<comment type="caution">
    <text evidence="2">The sequence shown here is derived from an EMBL/GenBank/DDBJ whole genome shotgun (WGS) entry which is preliminary data.</text>
</comment>
<reference evidence="2" key="1">
    <citation type="submission" date="2023-10" db="EMBL/GenBank/DDBJ databases">
        <authorList>
            <person name="Chen Y."/>
            <person name="Shah S."/>
            <person name="Dougan E. K."/>
            <person name="Thang M."/>
            <person name="Chan C."/>
        </authorList>
    </citation>
    <scope>NUCLEOTIDE SEQUENCE [LARGE SCALE GENOMIC DNA]</scope>
</reference>
<feature type="region of interest" description="Disordered" evidence="1">
    <location>
        <begin position="276"/>
        <end position="306"/>
    </location>
</feature>